<keyword evidence="2" id="KW-0413">Isomerase</keyword>
<dbReference type="SUPFAM" id="SSF51658">
    <property type="entry name" value="Xylose isomerase-like"/>
    <property type="match status" value="1"/>
</dbReference>
<accession>A0A5M8Q9B6</accession>
<dbReference type="GO" id="GO:0016853">
    <property type="term" value="F:isomerase activity"/>
    <property type="evidence" value="ECO:0007669"/>
    <property type="project" value="UniProtKB-KW"/>
</dbReference>
<dbReference type="RefSeq" id="WP_139014562.1">
    <property type="nucleotide sequence ID" value="NZ_VBSN01000073.1"/>
</dbReference>
<dbReference type="InterPro" id="IPR036237">
    <property type="entry name" value="Xyl_isomerase-like_sf"/>
</dbReference>
<dbReference type="InterPro" id="IPR050312">
    <property type="entry name" value="IolE/XylAMocC-like"/>
</dbReference>
<feature type="domain" description="Xylose isomerase-like TIM barrel" evidence="1">
    <location>
        <begin position="51"/>
        <end position="291"/>
    </location>
</feature>
<evidence type="ECO:0000313" key="3">
    <source>
        <dbReference type="Proteomes" id="UP000323994"/>
    </source>
</evidence>
<evidence type="ECO:0000259" key="1">
    <source>
        <dbReference type="Pfam" id="PF01261"/>
    </source>
</evidence>
<sequence>MKRREALSSILAISSAELLPAKTTRNKEQPFIYALNMSTLRGHQLGFRKELEVAAKAGYGSVEIWVNTLQDFMKTGATLAEAKRIIDDLGLKVEDAIGFATWIVDDETARAKAIDQLKMEMEQLAQIGCPRIAAPPMGATTGDSLDLARVAERYRTILELGDKTGVVPHLELWGFSKNLSRVGEILYVAVESGHPSARLLMDVYHLHKGGSGSESVKAVGKPLIEIFHINDYPATPAREAITDADRVYAGDGVAPLKELMKTLVNPARPVILSFEVFNKNYYAQDALVVAKTGLAKMKKVTEGIS</sequence>
<comment type="caution">
    <text evidence="2">The sequence shown here is derived from an EMBL/GenBank/DDBJ whole genome shotgun (WGS) entry which is preliminary data.</text>
</comment>
<dbReference type="Gene3D" id="3.20.20.150">
    <property type="entry name" value="Divalent-metal-dependent TIM barrel enzymes"/>
    <property type="match status" value="1"/>
</dbReference>
<dbReference type="OrthoDB" id="930834at2"/>
<dbReference type="Proteomes" id="UP000323994">
    <property type="component" value="Unassembled WGS sequence"/>
</dbReference>
<dbReference type="EMBL" id="VBSN01000073">
    <property type="protein sequence ID" value="KAA6431430.1"/>
    <property type="molecule type" value="Genomic_DNA"/>
</dbReference>
<gene>
    <name evidence="2" type="ORF">FEM33_24255</name>
</gene>
<protein>
    <submittedName>
        <fullName evidence="2">Sugar phosphate isomerase/epimerase</fullName>
    </submittedName>
</protein>
<dbReference type="PANTHER" id="PTHR12110">
    <property type="entry name" value="HYDROXYPYRUVATE ISOMERASE"/>
    <property type="match status" value="1"/>
</dbReference>
<dbReference type="Pfam" id="PF01261">
    <property type="entry name" value="AP_endonuc_2"/>
    <property type="match status" value="1"/>
</dbReference>
<keyword evidence="3" id="KW-1185">Reference proteome</keyword>
<evidence type="ECO:0000313" key="2">
    <source>
        <dbReference type="EMBL" id="KAA6431430.1"/>
    </source>
</evidence>
<reference evidence="2 3" key="1">
    <citation type="submission" date="2019-05" db="EMBL/GenBank/DDBJ databases">
        <authorList>
            <person name="Qu J.-H."/>
        </authorList>
    </citation>
    <scope>NUCLEOTIDE SEQUENCE [LARGE SCALE GENOMIC DNA]</scope>
    <source>
        <strain evidence="2 3">NS28</strain>
    </source>
</reference>
<name>A0A5M8Q9B6_9BACT</name>
<dbReference type="PANTHER" id="PTHR12110:SF48">
    <property type="entry name" value="BLL3656 PROTEIN"/>
    <property type="match status" value="1"/>
</dbReference>
<dbReference type="InterPro" id="IPR013022">
    <property type="entry name" value="Xyl_isomerase-like_TIM-brl"/>
</dbReference>
<proteinExistence type="predicted"/>
<organism evidence="2 3">
    <name type="scientific">Dyadobacter flavalbus</name>
    <dbReference type="NCBI Taxonomy" id="2579942"/>
    <lineage>
        <taxon>Bacteria</taxon>
        <taxon>Pseudomonadati</taxon>
        <taxon>Bacteroidota</taxon>
        <taxon>Cytophagia</taxon>
        <taxon>Cytophagales</taxon>
        <taxon>Spirosomataceae</taxon>
        <taxon>Dyadobacter</taxon>
    </lineage>
</organism>
<dbReference type="AlphaFoldDB" id="A0A5M8Q9B6"/>